<dbReference type="AlphaFoldDB" id="B0MYJ7"/>
<evidence type="ECO:0000313" key="2">
    <source>
        <dbReference type="Proteomes" id="UP000005819"/>
    </source>
</evidence>
<evidence type="ECO:0000313" key="1">
    <source>
        <dbReference type="EMBL" id="EDS02575.1"/>
    </source>
</evidence>
<protein>
    <submittedName>
        <fullName evidence="1">Uncharacterized protein</fullName>
    </submittedName>
</protein>
<dbReference type="Proteomes" id="UP000005819">
    <property type="component" value="Unassembled WGS sequence"/>
</dbReference>
<reference evidence="1" key="2">
    <citation type="submission" date="2013-09" db="EMBL/GenBank/DDBJ databases">
        <title>Draft genome sequence of Alistipes putredinis (DSM 17216).</title>
        <authorList>
            <person name="Sudarsanam P."/>
            <person name="Ley R."/>
            <person name="Guruge J."/>
            <person name="Turnbaugh P.J."/>
            <person name="Mahowald M."/>
            <person name="Liep D."/>
            <person name="Gordon J."/>
        </authorList>
    </citation>
    <scope>NUCLEOTIDE SEQUENCE</scope>
    <source>
        <strain evidence="1">DSM 17216</strain>
    </source>
</reference>
<keyword evidence="2" id="KW-1185">Reference proteome</keyword>
<dbReference type="HOGENOM" id="CLU_2912195_0_0_10"/>
<organism evidence="1 2">
    <name type="scientific">Alistipes putredinis DSM 17216</name>
    <dbReference type="NCBI Taxonomy" id="445970"/>
    <lineage>
        <taxon>Bacteria</taxon>
        <taxon>Pseudomonadati</taxon>
        <taxon>Bacteroidota</taxon>
        <taxon>Bacteroidia</taxon>
        <taxon>Bacteroidales</taxon>
        <taxon>Rikenellaceae</taxon>
        <taxon>Alistipes</taxon>
    </lineage>
</organism>
<accession>B0MYJ7</accession>
<name>B0MYJ7_9BACT</name>
<reference evidence="1" key="1">
    <citation type="submission" date="2007-10" db="EMBL/GenBank/DDBJ databases">
        <authorList>
            <person name="Fulton L."/>
            <person name="Clifton S."/>
            <person name="Fulton B."/>
            <person name="Xu J."/>
            <person name="Minx P."/>
            <person name="Pepin K.H."/>
            <person name="Johnson M."/>
            <person name="Thiruvilangam P."/>
            <person name="Bhonagiri V."/>
            <person name="Nash W.E."/>
            <person name="Mardis E.R."/>
            <person name="Wilson R.K."/>
        </authorList>
    </citation>
    <scope>NUCLEOTIDE SEQUENCE [LARGE SCALE GENOMIC DNA]</scope>
    <source>
        <strain evidence="1">DSM 17216</strain>
    </source>
</reference>
<dbReference type="EMBL" id="ABFK02000020">
    <property type="protein sequence ID" value="EDS02575.1"/>
    <property type="molecule type" value="Genomic_DNA"/>
</dbReference>
<comment type="caution">
    <text evidence="1">The sequence shown here is derived from an EMBL/GenBank/DDBJ whole genome shotgun (WGS) entry which is preliminary data.</text>
</comment>
<proteinExistence type="predicted"/>
<gene>
    <name evidence="1" type="ORF">ALIPUT_02105</name>
</gene>
<sequence>MCRNRNFGTLLFICIRISPMQSFEGEEDRSLLGVNDRVRIPKITQQWAIMTHRLLIGETTR</sequence>